<dbReference type="EMBL" id="BGPR01000162">
    <property type="protein sequence ID" value="GBM00903.1"/>
    <property type="molecule type" value="Genomic_DNA"/>
</dbReference>
<organism evidence="1 2">
    <name type="scientific">Araneus ventricosus</name>
    <name type="common">Orbweaver spider</name>
    <name type="synonym">Epeira ventricosa</name>
    <dbReference type="NCBI Taxonomy" id="182803"/>
    <lineage>
        <taxon>Eukaryota</taxon>
        <taxon>Metazoa</taxon>
        <taxon>Ecdysozoa</taxon>
        <taxon>Arthropoda</taxon>
        <taxon>Chelicerata</taxon>
        <taxon>Arachnida</taxon>
        <taxon>Araneae</taxon>
        <taxon>Araneomorphae</taxon>
        <taxon>Entelegynae</taxon>
        <taxon>Araneoidea</taxon>
        <taxon>Araneidae</taxon>
        <taxon>Araneus</taxon>
    </lineage>
</organism>
<name>A0A4Y2C969_ARAVE</name>
<reference evidence="1 2" key="1">
    <citation type="journal article" date="2019" name="Sci. Rep.">
        <title>Orb-weaving spider Araneus ventricosus genome elucidates the spidroin gene catalogue.</title>
        <authorList>
            <person name="Kono N."/>
            <person name="Nakamura H."/>
            <person name="Ohtoshi R."/>
            <person name="Moran D.A.P."/>
            <person name="Shinohara A."/>
            <person name="Yoshida Y."/>
            <person name="Fujiwara M."/>
            <person name="Mori M."/>
            <person name="Tomita M."/>
            <person name="Arakawa K."/>
        </authorList>
    </citation>
    <scope>NUCLEOTIDE SEQUENCE [LARGE SCALE GENOMIC DNA]</scope>
</reference>
<dbReference type="InterPro" id="IPR036397">
    <property type="entry name" value="RNaseH_sf"/>
</dbReference>
<dbReference type="AlphaFoldDB" id="A0A4Y2C969"/>
<keyword evidence="2" id="KW-1185">Reference proteome</keyword>
<dbReference type="PANTHER" id="PTHR47326:SF1">
    <property type="entry name" value="HTH PSQ-TYPE DOMAIN-CONTAINING PROTEIN"/>
    <property type="match status" value="1"/>
</dbReference>
<proteinExistence type="predicted"/>
<protein>
    <submittedName>
        <fullName evidence="1">Uncharacterized protein</fullName>
    </submittedName>
</protein>
<dbReference type="Proteomes" id="UP000499080">
    <property type="component" value="Unassembled WGS sequence"/>
</dbReference>
<accession>A0A4Y2C969</accession>
<evidence type="ECO:0000313" key="1">
    <source>
        <dbReference type="EMBL" id="GBM00903.1"/>
    </source>
</evidence>
<dbReference type="GO" id="GO:0003676">
    <property type="term" value="F:nucleic acid binding"/>
    <property type="evidence" value="ECO:0007669"/>
    <property type="project" value="InterPro"/>
</dbReference>
<dbReference type="PANTHER" id="PTHR47326">
    <property type="entry name" value="TRANSPOSABLE ELEMENT TC3 TRANSPOSASE-LIKE PROTEIN"/>
    <property type="match status" value="1"/>
</dbReference>
<comment type="caution">
    <text evidence="1">The sequence shown here is derived from an EMBL/GenBank/DDBJ whole genome shotgun (WGS) entry which is preliminary data.</text>
</comment>
<evidence type="ECO:0000313" key="2">
    <source>
        <dbReference type="Proteomes" id="UP000499080"/>
    </source>
</evidence>
<dbReference type="Gene3D" id="3.30.420.10">
    <property type="entry name" value="Ribonuclease H-like superfamily/Ribonuclease H"/>
    <property type="match status" value="1"/>
</dbReference>
<sequence>MMTLQCEHLSRGPHIAICAQHSLCPFSLDLTSCDFFFWGYLKSNVYLGGVPTLTTLKDNILRVVLSIPADMLLSTVENVVYRMQCVVHEKGGHIEKGLVLWSKHCNFISITRWGSSFAVLMRFCT</sequence>
<gene>
    <name evidence="1" type="ORF">AVEN_151365_1</name>
</gene>